<organism evidence="1 2">
    <name type="scientific">Macrococcoides goetzii</name>
    <dbReference type="NCBI Taxonomy" id="1891097"/>
    <lineage>
        <taxon>Bacteria</taxon>
        <taxon>Bacillati</taxon>
        <taxon>Bacillota</taxon>
        <taxon>Bacilli</taxon>
        <taxon>Bacillales</taxon>
        <taxon>Staphylococcaceae</taxon>
        <taxon>Macrococcoides</taxon>
    </lineage>
</organism>
<gene>
    <name evidence="1" type="ORF">BFS35_012255</name>
</gene>
<reference evidence="1 2" key="1">
    <citation type="journal article" date="2018" name="Front. Microbiol.">
        <title>Description and Comparative Genomics of Macrococcus caseolyticus subsp. hominis subsp. nov., Macrococcus goetzii sp. nov., Macrococcus epidermidis sp. nov., and Macrococcus bohemicus sp. nov., Novel Macrococci From Human Clinical Material With Virulence Potential and Suspected Uptake of Foreign DNA by Natural Transformation.</title>
        <authorList>
            <person name="Maslanova I."/>
            <person name="Wertheimer Z."/>
            <person name="Sedlacek I."/>
            <person name="Svec P."/>
            <person name="Indrakova A."/>
            <person name="Kovarovic V."/>
            <person name="Schumann P."/>
            <person name="Sproer C."/>
            <person name="Kralova S."/>
            <person name="Sedo O."/>
            <person name="Kristofova L."/>
            <person name="Vrbovska V."/>
            <person name="Fuzik T."/>
            <person name="Petras P."/>
            <person name="Zdrahal Z."/>
            <person name="Ruzickova V."/>
            <person name="Doskar J."/>
            <person name="Pantucek R."/>
        </authorList>
    </citation>
    <scope>NUCLEOTIDE SEQUENCE [LARGE SCALE GENOMIC DNA]</scope>
    <source>
        <strain evidence="1 2">CCM 4927</strain>
    </source>
</reference>
<protein>
    <submittedName>
        <fullName evidence="1">Uncharacterized protein</fullName>
    </submittedName>
</protein>
<sequence length="78" mass="9061">MASELKMTRKTGFLFDREGVQQCNVLPLKESMYQIVKVNDNPAIKTCGMDAKAFEQFKKANKLYFADELKQKTIFDYL</sequence>
<evidence type="ECO:0000313" key="1">
    <source>
        <dbReference type="EMBL" id="RAI79325.1"/>
    </source>
</evidence>
<dbReference type="Proteomes" id="UP000229523">
    <property type="component" value="Unassembled WGS sequence"/>
</dbReference>
<proteinExistence type="predicted"/>
<name>A0A2G5NWI2_9STAP</name>
<dbReference type="AlphaFoldDB" id="A0A2G5NWI2"/>
<accession>A0A2G5NWI2</accession>
<dbReference type="RefSeq" id="WP_099576821.1">
    <property type="nucleotide sequence ID" value="NZ_MJBI02000009.1"/>
</dbReference>
<keyword evidence="2" id="KW-1185">Reference proteome</keyword>
<dbReference type="EMBL" id="MJBI02000009">
    <property type="protein sequence ID" value="RAI79325.1"/>
    <property type="molecule type" value="Genomic_DNA"/>
</dbReference>
<evidence type="ECO:0000313" key="2">
    <source>
        <dbReference type="Proteomes" id="UP000229523"/>
    </source>
</evidence>
<comment type="caution">
    <text evidence="1">The sequence shown here is derived from an EMBL/GenBank/DDBJ whole genome shotgun (WGS) entry which is preliminary data.</text>
</comment>